<dbReference type="EC" id="6.2.1.13" evidence="2"/>
<dbReference type="Gene3D" id="3.40.50.720">
    <property type="entry name" value="NAD(P)-binding Rossmann-like Domain"/>
    <property type="match status" value="1"/>
</dbReference>
<dbReference type="InterPro" id="IPR016102">
    <property type="entry name" value="Succinyl-CoA_synth-like"/>
</dbReference>
<dbReference type="InterPro" id="IPR003781">
    <property type="entry name" value="CoA-bd"/>
</dbReference>
<accession>A0ABU2G3V8</accession>
<dbReference type="EMBL" id="JAMQOQ010000003">
    <property type="protein sequence ID" value="MDS0294909.1"/>
    <property type="molecule type" value="Genomic_DNA"/>
</dbReference>
<comment type="caution">
    <text evidence="5">The sequence shown here is derived from an EMBL/GenBank/DDBJ whole genome shotgun (WGS) entry which is preliminary data.</text>
</comment>
<evidence type="ECO:0000256" key="1">
    <source>
        <dbReference type="ARBA" id="ARBA00001619"/>
    </source>
</evidence>
<evidence type="ECO:0000256" key="2">
    <source>
        <dbReference type="ARBA" id="ARBA00012957"/>
    </source>
</evidence>
<organism evidence="5 6">
    <name type="scientific">Halogeometricum luteum</name>
    <dbReference type="NCBI Taxonomy" id="2950537"/>
    <lineage>
        <taxon>Archaea</taxon>
        <taxon>Methanobacteriati</taxon>
        <taxon>Methanobacteriota</taxon>
        <taxon>Stenosarchaea group</taxon>
        <taxon>Halobacteria</taxon>
        <taxon>Halobacteriales</taxon>
        <taxon>Haloferacaceae</taxon>
        <taxon>Halogeometricum</taxon>
    </lineage>
</organism>
<feature type="region of interest" description="Disordered" evidence="3">
    <location>
        <begin position="1"/>
        <end position="25"/>
    </location>
</feature>
<dbReference type="SMART" id="SM00881">
    <property type="entry name" value="CoA_binding"/>
    <property type="match status" value="1"/>
</dbReference>
<protein>
    <recommendedName>
        <fullName evidence="2">acetate--CoA ligase (ADP-forming)</fullName>
        <ecNumber evidence="2">6.2.1.13</ecNumber>
    </recommendedName>
</protein>
<proteinExistence type="predicted"/>
<keyword evidence="6" id="KW-1185">Reference proteome</keyword>
<evidence type="ECO:0000313" key="6">
    <source>
        <dbReference type="Proteomes" id="UP001254813"/>
    </source>
</evidence>
<dbReference type="SUPFAM" id="SSF52210">
    <property type="entry name" value="Succinyl-CoA synthetase domains"/>
    <property type="match status" value="2"/>
</dbReference>
<evidence type="ECO:0000259" key="4">
    <source>
        <dbReference type="SMART" id="SM00881"/>
    </source>
</evidence>
<evidence type="ECO:0000256" key="3">
    <source>
        <dbReference type="SAM" id="MobiDB-lite"/>
    </source>
</evidence>
<dbReference type="Pfam" id="PF13607">
    <property type="entry name" value="Succ_CoA_lig"/>
    <property type="match status" value="1"/>
</dbReference>
<dbReference type="Pfam" id="PF13380">
    <property type="entry name" value="CoA_binding_2"/>
    <property type="match status" value="1"/>
</dbReference>
<dbReference type="PANTHER" id="PTHR42793:SF1">
    <property type="entry name" value="PEPTIDYL-LYSINE N-ACETYLTRANSFERASE PATZ"/>
    <property type="match status" value="1"/>
</dbReference>
<dbReference type="InterPro" id="IPR036291">
    <property type="entry name" value="NAD(P)-bd_dom_sf"/>
</dbReference>
<sequence length="507" mass="54825">MTSDETAAFANRPSVTPPPGETEAWETATREVGSLLDPEAVAVVGASNTEGKPGYALVENIRINGYDGAVYPINPKETEIQGLKAYPSIEDVPTDVDTALFVVPGHIIPDIVPSCAEKGVTSIVVVSAGFGEAVDADRQEMQAEIAEACRQHGIRAIGPNTTGMVSMKRDFVASFVPFPRWHDGNVALAAQTGIFAGVYMEELMAREVQKLGYNYSLALGNKMDLDETEFVKYAGQDDDVDVVQLHLECIRKPAEFFPAAGHVASSKPVVLLKTGRTPEGRAASRWHTASTPGPDDEVTNACRANGVVRADTVPEFMNYAKGFSYQPAPRGRNVAVLSLSGANAVMAADYVSDSMLDLASLSEETLETVKALVPDWQPVRNPIDQWLALPSGAREAQEVPLNAVLADDNVDAVVTIHLATDEPDFDGIGDVYRDAMADHPEKPVLSYVMGAEVKDGWIESMEGTGVPVYESAVEAIKTLEQMYWWRRYTDGEAAYDSSLPTRNDRVL</sequence>
<reference evidence="5 6" key="1">
    <citation type="submission" date="2022-06" db="EMBL/GenBank/DDBJ databases">
        <title>Halogeometricum sp. a new haloarchaeum isolate from saline soil.</title>
        <authorList>
            <person name="Strakova D."/>
            <person name="Galisteo C."/>
            <person name="Sanchez-Porro C."/>
            <person name="Ventosa A."/>
        </authorList>
    </citation>
    <scope>NUCLEOTIDE SEQUENCE [LARGE SCALE GENOMIC DNA]</scope>
    <source>
        <strain evidence="6">S3BR25-2</strain>
    </source>
</reference>
<dbReference type="InterPro" id="IPR032875">
    <property type="entry name" value="Succ_CoA_lig_flav_dom"/>
</dbReference>
<name>A0ABU2G3V8_9EURY</name>
<evidence type="ECO:0000313" key="5">
    <source>
        <dbReference type="EMBL" id="MDS0294909.1"/>
    </source>
</evidence>
<feature type="domain" description="CoA-binding" evidence="4">
    <location>
        <begin position="35"/>
        <end position="130"/>
    </location>
</feature>
<dbReference type="RefSeq" id="WP_310928756.1">
    <property type="nucleotide sequence ID" value="NZ_JAMQOQ010000003.1"/>
</dbReference>
<dbReference type="Proteomes" id="UP001254813">
    <property type="component" value="Unassembled WGS sequence"/>
</dbReference>
<dbReference type="SUPFAM" id="SSF51735">
    <property type="entry name" value="NAD(P)-binding Rossmann-fold domains"/>
    <property type="match status" value="1"/>
</dbReference>
<dbReference type="PANTHER" id="PTHR42793">
    <property type="entry name" value="COA BINDING DOMAIN CONTAINING PROTEIN"/>
    <property type="match status" value="1"/>
</dbReference>
<comment type="catalytic activity">
    <reaction evidence="1">
        <text>acetate + ATP + CoA = acetyl-CoA + ADP + phosphate</text>
        <dbReference type="Rhea" id="RHEA:15081"/>
        <dbReference type="ChEBI" id="CHEBI:30089"/>
        <dbReference type="ChEBI" id="CHEBI:30616"/>
        <dbReference type="ChEBI" id="CHEBI:43474"/>
        <dbReference type="ChEBI" id="CHEBI:57287"/>
        <dbReference type="ChEBI" id="CHEBI:57288"/>
        <dbReference type="ChEBI" id="CHEBI:456216"/>
        <dbReference type="EC" id="6.2.1.13"/>
    </reaction>
</comment>
<gene>
    <name evidence="5" type="ORF">NDI79_12085</name>
</gene>
<dbReference type="Gene3D" id="3.40.50.261">
    <property type="entry name" value="Succinyl-CoA synthetase domains"/>
    <property type="match status" value="2"/>
</dbReference>